<gene>
    <name evidence="2" type="ORF">OSH09_05085</name>
</gene>
<dbReference type="EMBL" id="JAPKNA010000001">
    <property type="protein sequence ID" value="MCX5463549.1"/>
    <property type="molecule type" value="Genomic_DNA"/>
</dbReference>
<dbReference type="RefSeq" id="WP_266120357.1">
    <property type="nucleotide sequence ID" value="NZ_JAPKNA010000001.1"/>
</dbReference>
<dbReference type="InterPro" id="IPR023393">
    <property type="entry name" value="START-like_dom_sf"/>
</dbReference>
<comment type="caution">
    <text evidence="2">The sequence shown here is derived from an EMBL/GenBank/DDBJ whole genome shotgun (WGS) entry which is preliminary data.</text>
</comment>
<dbReference type="Pfam" id="PF10604">
    <property type="entry name" value="Polyketide_cyc2"/>
    <property type="match status" value="1"/>
</dbReference>
<dbReference type="CDD" id="cd07822">
    <property type="entry name" value="SRPBCC_4"/>
    <property type="match status" value="1"/>
</dbReference>
<evidence type="ECO:0000256" key="1">
    <source>
        <dbReference type="SAM" id="SignalP"/>
    </source>
</evidence>
<organism evidence="2 3">
    <name type="scientific">Alcaligenes parafaecalis</name>
    <dbReference type="NCBI Taxonomy" id="171260"/>
    <lineage>
        <taxon>Bacteria</taxon>
        <taxon>Pseudomonadati</taxon>
        <taxon>Pseudomonadota</taxon>
        <taxon>Betaproteobacteria</taxon>
        <taxon>Burkholderiales</taxon>
        <taxon>Alcaligenaceae</taxon>
        <taxon>Alcaligenes</taxon>
    </lineage>
</organism>
<keyword evidence="3" id="KW-1185">Reference proteome</keyword>
<evidence type="ECO:0000313" key="2">
    <source>
        <dbReference type="EMBL" id="MCX5463549.1"/>
    </source>
</evidence>
<accession>A0ABT3VJ65</accession>
<dbReference type="Proteomes" id="UP001209916">
    <property type="component" value="Unassembled WGS sequence"/>
</dbReference>
<protein>
    <submittedName>
        <fullName evidence="2">SRPBCC domain-containing protein</fullName>
    </submittedName>
</protein>
<keyword evidence="1" id="KW-0732">Signal</keyword>
<dbReference type="SUPFAM" id="SSF55961">
    <property type="entry name" value="Bet v1-like"/>
    <property type="match status" value="1"/>
</dbReference>
<name>A0ABT3VJ65_9BURK</name>
<dbReference type="PANTHER" id="PTHR36166:SF1">
    <property type="entry name" value="SRPBCC DOMAIN-CONTAINING PROTEIN"/>
    <property type="match status" value="1"/>
</dbReference>
<feature type="chain" id="PRO_5047333521" evidence="1">
    <location>
        <begin position="27"/>
        <end position="165"/>
    </location>
</feature>
<evidence type="ECO:0000313" key="3">
    <source>
        <dbReference type="Proteomes" id="UP001209916"/>
    </source>
</evidence>
<dbReference type="PANTHER" id="PTHR36166">
    <property type="entry name" value="CHROMOSOME 9, WHOLE GENOME SHOTGUN SEQUENCE"/>
    <property type="match status" value="1"/>
</dbReference>
<dbReference type="InterPro" id="IPR019587">
    <property type="entry name" value="Polyketide_cyclase/dehydratase"/>
</dbReference>
<reference evidence="2 3" key="1">
    <citation type="submission" date="2022-11" db="EMBL/GenBank/DDBJ databases">
        <title>Biodiversity and phylogenetic relationships of bacteria.</title>
        <authorList>
            <person name="Machado R.A.R."/>
            <person name="Bhat A."/>
            <person name="Loulou A."/>
            <person name="Kallel S."/>
        </authorList>
    </citation>
    <scope>NUCLEOTIDE SEQUENCE [LARGE SCALE GENOMIC DNA]</scope>
    <source>
        <strain evidence="2 3">DSM 13975</strain>
    </source>
</reference>
<proteinExistence type="predicted"/>
<dbReference type="Gene3D" id="3.30.530.20">
    <property type="match status" value="1"/>
</dbReference>
<feature type="signal peptide" evidence="1">
    <location>
        <begin position="1"/>
        <end position="26"/>
    </location>
</feature>
<sequence length="165" mass="18709">MTHTLLISTCLSALGILCALRWPPQATLNTHIDIDATPEQIWERLGQPESYANWNPFIISMQGRLAVGEQLVNVMQSSGKKPITFKPKVLTVKTPYELRWHGRLLIPGLFDGEHYFELRRHGNGTRLHHGENFSGVLLWVMDVETFRADFERMNEALKVVSEAGG</sequence>